<dbReference type="AlphaFoldDB" id="A0AAV3JYX9"/>
<gene>
    <name evidence="1" type="ORF">N173_17230</name>
</gene>
<evidence type="ECO:0000313" key="1">
    <source>
        <dbReference type="EMBL" id="ERH69044.1"/>
    </source>
</evidence>
<reference evidence="1 2" key="1">
    <citation type="submission" date="2013-08" db="EMBL/GenBank/DDBJ databases">
        <title>Study of Ammonical-Nitrogen removal by Nitrification Denitrification process using lab isolates.</title>
        <authorList>
            <person name="Khardenavis A.A."/>
            <person name="Pal R.R."/>
            <person name="Kapley A."/>
            <person name="Qureshi A."/>
            <person name="Purohit H.J."/>
        </authorList>
    </citation>
    <scope>NUCLEOTIDE SEQUENCE [LARGE SCALE GENOMIC DNA]</scope>
    <source>
        <strain evidence="1 2">EGD-HP18</strain>
    </source>
</reference>
<dbReference type="EMBL" id="AVST01000063">
    <property type="protein sequence ID" value="ERH69044.1"/>
    <property type="molecule type" value="Genomic_DNA"/>
</dbReference>
<dbReference type="Proteomes" id="UP000016517">
    <property type="component" value="Unassembled WGS sequence"/>
</dbReference>
<dbReference type="RefSeq" id="WP_021510876.1">
    <property type="nucleotide sequence ID" value="NZ_AVST01000063.1"/>
</dbReference>
<accession>A0AAV3JYX9</accession>
<name>A0AAV3JYX9_ACIBA</name>
<sequence>MTKFNEKNRKLLANVHAIKQSELSSFFDTRKFINSTLAHQIAVGAAHHYKFHSDSTYIQQILSLFEFGSIDYLKAVRWFEYRTNTSLSIVDRKIKKNPENTINDENYQLFGEFIKSYKGSLPTIKGKGTNKIDPKSKTLSNKKMNVIRESRDSLDLIDGASSMYIGGQRVYGGYGTGKRK</sequence>
<evidence type="ECO:0000313" key="2">
    <source>
        <dbReference type="Proteomes" id="UP000016517"/>
    </source>
</evidence>
<comment type="caution">
    <text evidence="1">The sequence shown here is derived from an EMBL/GenBank/DDBJ whole genome shotgun (WGS) entry which is preliminary data.</text>
</comment>
<organism evidence="1 2">
    <name type="scientific">Acinetobacter baumannii EGD-HP18</name>
    <dbReference type="NCBI Taxonomy" id="1358412"/>
    <lineage>
        <taxon>Bacteria</taxon>
        <taxon>Pseudomonadati</taxon>
        <taxon>Pseudomonadota</taxon>
        <taxon>Gammaproteobacteria</taxon>
        <taxon>Moraxellales</taxon>
        <taxon>Moraxellaceae</taxon>
        <taxon>Acinetobacter</taxon>
        <taxon>Acinetobacter calcoaceticus/baumannii complex</taxon>
    </lineage>
</organism>
<proteinExistence type="predicted"/>
<protein>
    <submittedName>
        <fullName evidence="1">Uncharacterized protein</fullName>
    </submittedName>
</protein>